<feature type="modified residue" description="Phosphohistidine" evidence="2">
    <location>
        <position position="51"/>
    </location>
</feature>
<dbReference type="EMBL" id="FNEB01000005">
    <property type="protein sequence ID" value="SDI78861.1"/>
    <property type="molecule type" value="Genomic_DNA"/>
</dbReference>
<evidence type="ECO:0000313" key="5">
    <source>
        <dbReference type="Proteomes" id="UP000199340"/>
    </source>
</evidence>
<gene>
    <name evidence="4" type="ORF">SAMN05421850_105184</name>
</gene>
<sequence length="110" mass="12034">MIDWERLQTMRDEIGSDSLQEIVLLFLQEMDEGISRLQSAPSTEALGAEMHFLKGCALNLGFRDFARLCQEAETLCAQGKADQVDISRILACHGASRAVFSEGPDAADAT</sequence>
<proteinExistence type="predicted"/>
<accession>A0A1G8NF19</accession>
<dbReference type="Gene3D" id="1.20.120.160">
    <property type="entry name" value="HPT domain"/>
    <property type="match status" value="1"/>
</dbReference>
<name>A0A1G8NF19_9RHOB</name>
<dbReference type="Proteomes" id="UP000199340">
    <property type="component" value="Unassembled WGS sequence"/>
</dbReference>
<dbReference type="InterPro" id="IPR036641">
    <property type="entry name" value="HPT_dom_sf"/>
</dbReference>
<organism evidence="4 5">
    <name type="scientific">Lutimaribacter saemankumensis</name>
    <dbReference type="NCBI Taxonomy" id="490829"/>
    <lineage>
        <taxon>Bacteria</taxon>
        <taxon>Pseudomonadati</taxon>
        <taxon>Pseudomonadota</taxon>
        <taxon>Alphaproteobacteria</taxon>
        <taxon>Rhodobacterales</taxon>
        <taxon>Roseobacteraceae</taxon>
        <taxon>Lutimaribacter</taxon>
    </lineage>
</organism>
<dbReference type="Pfam" id="PF01627">
    <property type="entry name" value="Hpt"/>
    <property type="match status" value="1"/>
</dbReference>
<evidence type="ECO:0000313" key="4">
    <source>
        <dbReference type="EMBL" id="SDI78861.1"/>
    </source>
</evidence>
<keyword evidence="1" id="KW-0902">Two-component regulatory system</keyword>
<dbReference type="InterPro" id="IPR008207">
    <property type="entry name" value="Sig_transdc_His_kin_Hpt_dom"/>
</dbReference>
<dbReference type="AlphaFoldDB" id="A0A1G8NF19"/>
<evidence type="ECO:0000256" key="1">
    <source>
        <dbReference type="ARBA" id="ARBA00023012"/>
    </source>
</evidence>
<reference evidence="4 5" key="1">
    <citation type="submission" date="2016-10" db="EMBL/GenBank/DDBJ databases">
        <authorList>
            <person name="de Groot N.N."/>
        </authorList>
    </citation>
    <scope>NUCLEOTIDE SEQUENCE [LARGE SCALE GENOMIC DNA]</scope>
    <source>
        <strain evidence="4 5">DSM 28010</strain>
    </source>
</reference>
<feature type="domain" description="HPt" evidence="3">
    <location>
        <begin position="12"/>
        <end position="107"/>
    </location>
</feature>
<dbReference type="OrthoDB" id="7867809at2"/>
<dbReference type="RefSeq" id="WP_090028795.1">
    <property type="nucleotide sequence ID" value="NZ_FNEB01000005.1"/>
</dbReference>
<dbReference type="GO" id="GO:0000160">
    <property type="term" value="P:phosphorelay signal transduction system"/>
    <property type="evidence" value="ECO:0007669"/>
    <property type="project" value="UniProtKB-KW"/>
</dbReference>
<protein>
    <submittedName>
        <fullName evidence="4">Hpt domain-containing protein</fullName>
    </submittedName>
</protein>
<dbReference type="SUPFAM" id="SSF47226">
    <property type="entry name" value="Histidine-containing phosphotransfer domain, HPT domain"/>
    <property type="match status" value="1"/>
</dbReference>
<dbReference type="GO" id="GO:0004672">
    <property type="term" value="F:protein kinase activity"/>
    <property type="evidence" value="ECO:0007669"/>
    <property type="project" value="UniProtKB-ARBA"/>
</dbReference>
<evidence type="ECO:0000259" key="3">
    <source>
        <dbReference type="PROSITE" id="PS50894"/>
    </source>
</evidence>
<evidence type="ECO:0000256" key="2">
    <source>
        <dbReference type="PROSITE-ProRule" id="PRU00110"/>
    </source>
</evidence>
<keyword evidence="2" id="KW-0597">Phosphoprotein</keyword>
<keyword evidence="5" id="KW-1185">Reference proteome</keyword>
<dbReference type="PROSITE" id="PS50894">
    <property type="entry name" value="HPT"/>
    <property type="match status" value="1"/>
</dbReference>
<dbReference type="STRING" id="490829.SAMN05421850_105184"/>